<dbReference type="GO" id="GO:0000271">
    <property type="term" value="P:polysaccharide biosynthetic process"/>
    <property type="evidence" value="ECO:0007669"/>
    <property type="project" value="InterPro"/>
</dbReference>
<dbReference type="Pfam" id="PF05159">
    <property type="entry name" value="Capsule_synth"/>
    <property type="match status" value="1"/>
</dbReference>
<dbReference type="GO" id="GO:0015774">
    <property type="term" value="P:polysaccharide transport"/>
    <property type="evidence" value="ECO:0007669"/>
    <property type="project" value="InterPro"/>
</dbReference>
<dbReference type="InterPro" id="IPR043148">
    <property type="entry name" value="TagF_C"/>
</dbReference>
<name>A0A1G1ZHA9_9BACT</name>
<comment type="caution">
    <text evidence="1">The sequence shown here is derived from an EMBL/GenBank/DDBJ whole genome shotgun (WGS) entry which is preliminary data.</text>
</comment>
<organism evidence="1 2">
    <name type="scientific">Candidatus Harrisonbacteria bacterium RIFCSPHIGHO2_02_FULL_42_16</name>
    <dbReference type="NCBI Taxonomy" id="1798404"/>
    <lineage>
        <taxon>Bacteria</taxon>
        <taxon>Candidatus Harrisoniibacteriota</taxon>
    </lineage>
</organism>
<dbReference type="InterPro" id="IPR007833">
    <property type="entry name" value="Capsule_polysaccharide_synth"/>
</dbReference>
<dbReference type="Gene3D" id="3.40.50.12580">
    <property type="match status" value="1"/>
</dbReference>
<dbReference type="AlphaFoldDB" id="A0A1G1ZHA9"/>
<evidence type="ECO:0000313" key="1">
    <source>
        <dbReference type="EMBL" id="OGY63536.1"/>
    </source>
</evidence>
<dbReference type="STRING" id="1798404.A3B92_01630"/>
<sequence>MAVLLKEKYGVNQFCAYTDLRSSFEFLQSQKDFEYSDILLDQDIHKTYANEPLDVGYLNQLEKEYGLPNLWPYIENDRIVRYGLFLREYPHDTPPYTHKEMMRVVQVKAKAIIKFFKEEKPDFLIISVLADISTMLVYQVAKKMGVKTFFIQTARIGPRYTITEEYGTLSYVEKIFEELQTNENAYPKELDLAKNFLNQFRDNPQPHSKKDSPKERPINRKKQFSFLLPQNIFTSIRWAVKIWTDYIFNPHRDDYIVVKPWHYFWDRLKRKVRILIGFEDLYDAVTEEDYALFPLQLEPEMSHTLFAPFYNDQLWVIKQTARSLPIHFKLYVKEHPAMFGYRTRAFYKQLKKIPNVKLIHPETSNFELIKNSKLIVAITSTAAWEGVLLKKPVITFGNVFYNAMPMVKKCVAIETLPEIVKSQLENFKYDEQALLNLIAAIYKESTELDLAQIWDVEGGGQMEKHEKEISFFIDLIASKLYLKPTTTI</sequence>
<evidence type="ECO:0008006" key="3">
    <source>
        <dbReference type="Google" id="ProtNLM"/>
    </source>
</evidence>
<dbReference type="SUPFAM" id="SSF53756">
    <property type="entry name" value="UDP-Glycosyltransferase/glycogen phosphorylase"/>
    <property type="match status" value="1"/>
</dbReference>
<gene>
    <name evidence="1" type="ORF">A3B92_01630</name>
</gene>
<evidence type="ECO:0000313" key="2">
    <source>
        <dbReference type="Proteomes" id="UP000177960"/>
    </source>
</evidence>
<proteinExistence type="predicted"/>
<protein>
    <recommendedName>
        <fullName evidence="3">Capsule polysaccharide biosynthesis protein</fullName>
    </recommendedName>
</protein>
<dbReference type="EMBL" id="MHJG01000021">
    <property type="protein sequence ID" value="OGY63536.1"/>
    <property type="molecule type" value="Genomic_DNA"/>
</dbReference>
<accession>A0A1G1ZHA9</accession>
<reference evidence="1 2" key="1">
    <citation type="journal article" date="2016" name="Nat. Commun.">
        <title>Thousands of microbial genomes shed light on interconnected biogeochemical processes in an aquifer system.</title>
        <authorList>
            <person name="Anantharaman K."/>
            <person name="Brown C.T."/>
            <person name="Hug L.A."/>
            <person name="Sharon I."/>
            <person name="Castelle C.J."/>
            <person name="Probst A.J."/>
            <person name="Thomas B.C."/>
            <person name="Singh A."/>
            <person name="Wilkins M.J."/>
            <person name="Karaoz U."/>
            <person name="Brodie E.L."/>
            <person name="Williams K.H."/>
            <person name="Hubbard S.S."/>
            <person name="Banfield J.F."/>
        </authorList>
    </citation>
    <scope>NUCLEOTIDE SEQUENCE [LARGE SCALE GENOMIC DNA]</scope>
</reference>
<dbReference type="Proteomes" id="UP000177960">
    <property type="component" value="Unassembled WGS sequence"/>
</dbReference>